<dbReference type="InterPro" id="IPR013656">
    <property type="entry name" value="PAS_4"/>
</dbReference>
<dbReference type="eggNOG" id="COG3852">
    <property type="taxonomic scope" value="Bacteria"/>
</dbReference>
<dbReference type="SMART" id="SM00052">
    <property type="entry name" value="EAL"/>
    <property type="match status" value="1"/>
</dbReference>
<accession>B1XWM7</accession>
<dbReference type="InterPro" id="IPR000014">
    <property type="entry name" value="PAS"/>
</dbReference>
<dbReference type="NCBIfam" id="TIGR00229">
    <property type="entry name" value="sensory_box"/>
    <property type="match status" value="1"/>
</dbReference>
<evidence type="ECO:0000259" key="3">
    <source>
        <dbReference type="PROSITE" id="PS50883"/>
    </source>
</evidence>
<dbReference type="AlphaFoldDB" id="B1XWM7"/>
<feature type="domain" description="EAL" evidence="3">
    <location>
        <begin position="468"/>
        <end position="722"/>
    </location>
</feature>
<dbReference type="SUPFAM" id="SSF141868">
    <property type="entry name" value="EAL domain-like"/>
    <property type="match status" value="1"/>
</dbReference>
<sequence length="751" mass="82119">MATALVALLIGLVDPLLHRIEFISYDMLMELPGVLLRGAGDARHPPSGRLDPARLIQPLNESICHAVNLLPLLLLALLQQCRPRRFHVHGLWLLPLPMLVTGLALALWQLWIPTVGLSIGLVTGWLLTRNQELRSARMALQHERGQADATLQAITDSVITVDTGARVQYLNPSAERLAGHSLAEARGHAVGTLFQWDEPDAQTLEQALAECLQERRVVQVGLALRLKAPQGERQVQIIASPVFERQIESGLSGDRLDRPLRRAPADHDRDRVTGAVLALSDVTEALRAADKLQHEATHDALTGLPNRALLSDRLQHAVLGAQAGQRSVAVLFIDLDRFKRINDSLGHRHGDAVLKEVASRLQQCCRAHDTLARWGGDEFVVLLEDVPSRDAVAARAAQMIDSVTLEFAIDQVEVACGCSIGIAMAPQDGVAVDALLAMADTAMYRGKSRGGKRFEFYASEMPSWTREWLALETRLRHGLETQSFVLHYQPQVNLKTGQLVGLEALLRWRQPDGELWLPGRFLPVTEETGLILPIGEWVIREATQQLARWRDQGLPLVPVSVNVSTRQCLDRRLVQVVAEALLCSGIDAGLLKLEVTESTAMADLGHLRGLLVELRALGVQVAMDDFGTGFSSLSHLKHFQIDQIKIDPSFVRDISRDANGAAIVRATIALAHGLGLPVVAEGVESEEQMAFLSAHHCDIAQGFLYARAQDSDSVASMLSLSLATGTPLQSSTWQAMPEQPARIETATAAPT</sequence>
<evidence type="ECO:0000259" key="2">
    <source>
        <dbReference type="PROSITE" id="PS50112"/>
    </source>
</evidence>
<dbReference type="Pfam" id="PF08448">
    <property type="entry name" value="PAS_4"/>
    <property type="match status" value="1"/>
</dbReference>
<dbReference type="NCBIfam" id="TIGR00254">
    <property type="entry name" value="GGDEF"/>
    <property type="match status" value="1"/>
</dbReference>
<organism evidence="5 6">
    <name type="scientific">Leptothrix cholodnii (strain ATCC 51168 / LMG 8142 / SP-6)</name>
    <name type="common">Leptothrix discophora (strain SP-6)</name>
    <dbReference type="NCBI Taxonomy" id="395495"/>
    <lineage>
        <taxon>Bacteria</taxon>
        <taxon>Pseudomonadati</taxon>
        <taxon>Pseudomonadota</taxon>
        <taxon>Betaproteobacteria</taxon>
        <taxon>Burkholderiales</taxon>
        <taxon>Sphaerotilaceae</taxon>
        <taxon>Leptothrix</taxon>
    </lineage>
</organism>
<dbReference type="eggNOG" id="COG5001">
    <property type="taxonomic scope" value="Bacteria"/>
</dbReference>
<evidence type="ECO:0000313" key="5">
    <source>
        <dbReference type="EMBL" id="ACB35028.1"/>
    </source>
</evidence>
<dbReference type="InterPro" id="IPR043128">
    <property type="entry name" value="Rev_trsase/Diguanyl_cyclase"/>
</dbReference>
<keyword evidence="1" id="KW-1133">Transmembrane helix</keyword>
<keyword evidence="1" id="KW-0812">Transmembrane</keyword>
<dbReference type="CDD" id="cd01948">
    <property type="entry name" value="EAL"/>
    <property type="match status" value="1"/>
</dbReference>
<dbReference type="PROSITE" id="PS50883">
    <property type="entry name" value="EAL"/>
    <property type="match status" value="1"/>
</dbReference>
<proteinExistence type="predicted"/>
<dbReference type="PROSITE" id="PS50112">
    <property type="entry name" value="PAS"/>
    <property type="match status" value="1"/>
</dbReference>
<dbReference type="CDD" id="cd01949">
    <property type="entry name" value="GGDEF"/>
    <property type="match status" value="1"/>
</dbReference>
<evidence type="ECO:0000313" key="6">
    <source>
        <dbReference type="Proteomes" id="UP000001693"/>
    </source>
</evidence>
<evidence type="ECO:0000259" key="4">
    <source>
        <dbReference type="PROSITE" id="PS50887"/>
    </source>
</evidence>
<dbReference type="PANTHER" id="PTHR44757:SF4">
    <property type="entry name" value="DIGUANYLATE CYCLASE DGCE-RELATED"/>
    <property type="match status" value="1"/>
</dbReference>
<dbReference type="InterPro" id="IPR035965">
    <property type="entry name" value="PAS-like_dom_sf"/>
</dbReference>
<dbReference type="Gene3D" id="3.30.450.20">
    <property type="entry name" value="PAS domain"/>
    <property type="match status" value="1"/>
</dbReference>
<dbReference type="InterPro" id="IPR035919">
    <property type="entry name" value="EAL_sf"/>
</dbReference>
<dbReference type="Pfam" id="PF00563">
    <property type="entry name" value="EAL"/>
    <property type="match status" value="1"/>
</dbReference>
<dbReference type="Pfam" id="PF00990">
    <property type="entry name" value="GGDEF"/>
    <property type="match status" value="1"/>
</dbReference>
<keyword evidence="6" id="KW-1185">Reference proteome</keyword>
<dbReference type="Gene3D" id="3.20.20.450">
    <property type="entry name" value="EAL domain"/>
    <property type="match status" value="1"/>
</dbReference>
<keyword evidence="1" id="KW-0472">Membrane</keyword>
<dbReference type="GO" id="GO:0003824">
    <property type="term" value="F:catalytic activity"/>
    <property type="evidence" value="ECO:0007669"/>
    <property type="project" value="UniProtKB-ARBA"/>
</dbReference>
<dbReference type="PANTHER" id="PTHR44757">
    <property type="entry name" value="DIGUANYLATE CYCLASE DGCP"/>
    <property type="match status" value="1"/>
</dbReference>
<dbReference type="KEGG" id="lch:Lcho_2763"/>
<gene>
    <name evidence="5" type="ordered locus">Lcho_2763</name>
</gene>
<feature type="transmembrane region" description="Helical" evidence="1">
    <location>
        <begin position="90"/>
        <end position="111"/>
    </location>
</feature>
<feature type="domain" description="GGDEF" evidence="4">
    <location>
        <begin position="326"/>
        <end position="459"/>
    </location>
</feature>
<dbReference type="STRING" id="395495.Lcho_2763"/>
<dbReference type="Proteomes" id="UP000001693">
    <property type="component" value="Chromosome"/>
</dbReference>
<feature type="domain" description="PAS" evidence="2">
    <location>
        <begin position="143"/>
        <end position="215"/>
    </location>
</feature>
<dbReference type="InterPro" id="IPR001633">
    <property type="entry name" value="EAL_dom"/>
</dbReference>
<dbReference type="InterPro" id="IPR052155">
    <property type="entry name" value="Biofilm_reg_signaling"/>
</dbReference>
<dbReference type="SUPFAM" id="SSF55073">
    <property type="entry name" value="Nucleotide cyclase"/>
    <property type="match status" value="1"/>
</dbReference>
<dbReference type="PROSITE" id="PS50887">
    <property type="entry name" value="GGDEF"/>
    <property type="match status" value="1"/>
</dbReference>
<name>B1XWM7_LEPCP</name>
<reference evidence="5 6" key="1">
    <citation type="submission" date="2008-03" db="EMBL/GenBank/DDBJ databases">
        <title>Complete sequence of Leptothrix cholodnii SP-6.</title>
        <authorList>
            <consortium name="US DOE Joint Genome Institute"/>
            <person name="Copeland A."/>
            <person name="Lucas S."/>
            <person name="Lapidus A."/>
            <person name="Glavina del Rio T."/>
            <person name="Dalin E."/>
            <person name="Tice H."/>
            <person name="Bruce D."/>
            <person name="Goodwin L."/>
            <person name="Pitluck S."/>
            <person name="Chertkov O."/>
            <person name="Brettin T."/>
            <person name="Detter J.C."/>
            <person name="Han C."/>
            <person name="Kuske C.R."/>
            <person name="Schmutz J."/>
            <person name="Larimer F."/>
            <person name="Land M."/>
            <person name="Hauser L."/>
            <person name="Kyrpides N."/>
            <person name="Lykidis A."/>
            <person name="Emerson D."/>
            <person name="Richardson P."/>
        </authorList>
    </citation>
    <scope>NUCLEOTIDE SEQUENCE [LARGE SCALE GENOMIC DNA]</scope>
    <source>
        <strain evidence="6">ATCC 51168 / LMG 8142 / SP-6</strain>
    </source>
</reference>
<dbReference type="SMART" id="SM00091">
    <property type="entry name" value="PAS"/>
    <property type="match status" value="1"/>
</dbReference>
<dbReference type="InterPro" id="IPR029787">
    <property type="entry name" value="Nucleotide_cyclase"/>
</dbReference>
<dbReference type="FunFam" id="3.30.70.270:FF:000001">
    <property type="entry name" value="Diguanylate cyclase domain protein"/>
    <property type="match status" value="1"/>
</dbReference>
<dbReference type="SUPFAM" id="SSF55785">
    <property type="entry name" value="PYP-like sensor domain (PAS domain)"/>
    <property type="match status" value="1"/>
</dbReference>
<dbReference type="HOGENOM" id="CLU_000445_70_50_4"/>
<dbReference type="InterPro" id="IPR000160">
    <property type="entry name" value="GGDEF_dom"/>
</dbReference>
<dbReference type="SMART" id="SM00267">
    <property type="entry name" value="GGDEF"/>
    <property type="match status" value="1"/>
</dbReference>
<dbReference type="Gene3D" id="3.30.70.270">
    <property type="match status" value="1"/>
</dbReference>
<protein>
    <submittedName>
        <fullName evidence="5">Diguanylate cyclase/phosphodiesterase with PAS/PAC sensor(S)</fullName>
    </submittedName>
</protein>
<evidence type="ECO:0000256" key="1">
    <source>
        <dbReference type="SAM" id="Phobius"/>
    </source>
</evidence>
<dbReference type="EMBL" id="CP001013">
    <property type="protein sequence ID" value="ACB35028.1"/>
    <property type="molecule type" value="Genomic_DNA"/>
</dbReference>